<comment type="caution">
    <text evidence="3">The sequence shown here is derived from an EMBL/GenBank/DDBJ whole genome shotgun (WGS) entry which is preliminary data.</text>
</comment>
<evidence type="ECO:0000313" key="4">
    <source>
        <dbReference type="Proteomes" id="UP001352223"/>
    </source>
</evidence>
<proteinExistence type="predicted"/>
<protein>
    <submittedName>
        <fullName evidence="3">VanZ family protein</fullName>
    </submittedName>
</protein>
<dbReference type="RefSeq" id="WP_324772322.1">
    <property type="nucleotide sequence ID" value="NZ_BAAATS010000005.1"/>
</dbReference>
<evidence type="ECO:0000313" key="3">
    <source>
        <dbReference type="EMBL" id="MEB3964596.1"/>
    </source>
</evidence>
<keyword evidence="1" id="KW-0812">Transmembrane</keyword>
<dbReference type="PANTHER" id="PTHR36834">
    <property type="entry name" value="MEMBRANE PROTEIN-RELATED"/>
    <property type="match status" value="1"/>
</dbReference>
<dbReference type="Proteomes" id="UP001352223">
    <property type="component" value="Unassembled WGS sequence"/>
</dbReference>
<keyword evidence="1" id="KW-1133">Transmembrane helix</keyword>
<sequence length="197" mass="21227">MTSVTARTSKADRARPGGWWRVLVRVLVALVAFVALILFSAVLARLTLTPSPASDKLAGSNLRPGASLRQYAESYTFLAACKQIGGNLLLGAPFGLLLPVLVARRMRMMRVLLLTAIVMVLVELAQGALVQGRAFDVDDVILNTAGALIAYILVGRRIGHGYHALAGSPERTRLPITLRGKGARYRSKSHAGDNERK</sequence>
<dbReference type="PANTHER" id="PTHR36834:SF1">
    <property type="entry name" value="INTEGRAL MEMBRANE PROTEIN"/>
    <property type="match status" value="1"/>
</dbReference>
<keyword evidence="1" id="KW-0472">Membrane</keyword>
<dbReference type="EMBL" id="JAOZYB010000314">
    <property type="protein sequence ID" value="MEB3964596.1"/>
    <property type="molecule type" value="Genomic_DNA"/>
</dbReference>
<feature type="domain" description="VanZ-like" evidence="2">
    <location>
        <begin position="33"/>
        <end position="154"/>
    </location>
</feature>
<evidence type="ECO:0000256" key="1">
    <source>
        <dbReference type="SAM" id="Phobius"/>
    </source>
</evidence>
<organism evidence="3 4">
    <name type="scientific">Streptomyces kunmingensis</name>
    <dbReference type="NCBI Taxonomy" id="68225"/>
    <lineage>
        <taxon>Bacteria</taxon>
        <taxon>Bacillati</taxon>
        <taxon>Actinomycetota</taxon>
        <taxon>Actinomycetes</taxon>
        <taxon>Kitasatosporales</taxon>
        <taxon>Streptomycetaceae</taxon>
        <taxon>Streptomyces</taxon>
    </lineage>
</organism>
<reference evidence="3 4" key="1">
    <citation type="submission" date="2022-10" db="EMBL/GenBank/DDBJ databases">
        <authorList>
            <person name="Xie J."/>
            <person name="Shen N."/>
        </authorList>
    </citation>
    <scope>NUCLEOTIDE SEQUENCE [LARGE SCALE GENOMIC DNA]</scope>
    <source>
        <strain evidence="3 4">DSM 41681</strain>
    </source>
</reference>
<gene>
    <name evidence="3" type="ORF">OKJ48_30850</name>
</gene>
<name>A0ABU6CK39_9ACTN</name>
<accession>A0ABU6CK39</accession>
<dbReference type="InterPro" id="IPR053150">
    <property type="entry name" value="Teicoplanin_resist-assoc"/>
</dbReference>
<evidence type="ECO:0000259" key="2">
    <source>
        <dbReference type="Pfam" id="PF04892"/>
    </source>
</evidence>
<dbReference type="Pfam" id="PF04892">
    <property type="entry name" value="VanZ"/>
    <property type="match status" value="1"/>
</dbReference>
<feature type="transmembrane region" description="Helical" evidence="1">
    <location>
        <begin position="141"/>
        <end position="159"/>
    </location>
</feature>
<feature type="transmembrane region" description="Helical" evidence="1">
    <location>
        <begin position="111"/>
        <end position="129"/>
    </location>
</feature>
<feature type="transmembrane region" description="Helical" evidence="1">
    <location>
        <begin position="22"/>
        <end position="44"/>
    </location>
</feature>
<keyword evidence="4" id="KW-1185">Reference proteome</keyword>
<dbReference type="InterPro" id="IPR006976">
    <property type="entry name" value="VanZ-like"/>
</dbReference>
<feature type="transmembrane region" description="Helical" evidence="1">
    <location>
        <begin position="84"/>
        <end position="104"/>
    </location>
</feature>